<comment type="function">
    <text evidence="1">May be involved in the biogenesis of curli organelles.</text>
</comment>
<keyword evidence="5" id="KW-1185">Reference proteome</keyword>
<organism evidence="4 5">
    <name type="scientific">Galbibacter orientalis DSM 19592</name>
    <dbReference type="NCBI Taxonomy" id="926559"/>
    <lineage>
        <taxon>Bacteria</taxon>
        <taxon>Pseudomonadati</taxon>
        <taxon>Bacteroidota</taxon>
        <taxon>Flavobacteriia</taxon>
        <taxon>Flavobacteriales</taxon>
        <taxon>Flavobacteriaceae</taxon>
        <taxon>Galbibacter</taxon>
    </lineage>
</organism>
<dbReference type="AlphaFoldDB" id="I3C6C5"/>
<keyword evidence="3" id="KW-0732">Signal</keyword>
<accession>I3C6C5</accession>
<evidence type="ECO:0000256" key="2">
    <source>
        <dbReference type="ARBA" id="ARBA00014024"/>
    </source>
</evidence>
<dbReference type="OrthoDB" id="1524955at2"/>
<dbReference type="HOGENOM" id="CLU_1093081_0_0_10"/>
<protein>
    <recommendedName>
        <fullName evidence="2">Curli production assembly/transport component CsgE</fullName>
    </recommendedName>
</protein>
<evidence type="ECO:0000313" key="5">
    <source>
        <dbReference type="Proteomes" id="UP000004690"/>
    </source>
</evidence>
<gene>
    <name evidence="4" type="ORF">JoomaDRAFT_2178</name>
</gene>
<evidence type="ECO:0000313" key="4">
    <source>
        <dbReference type="EMBL" id="EIJ39168.1"/>
    </source>
</evidence>
<name>I3C6C5_9FLAO</name>
<dbReference type="STRING" id="926559.JoomaDRAFT_2178"/>
<dbReference type="EMBL" id="JH651379">
    <property type="protein sequence ID" value="EIJ39168.1"/>
    <property type="molecule type" value="Genomic_DNA"/>
</dbReference>
<reference evidence="4 5" key="1">
    <citation type="submission" date="2012-02" db="EMBL/GenBank/DDBJ databases">
        <title>Improved High-Quality Draft genome of Joostella marina DSM 19592.</title>
        <authorList>
            <consortium name="US DOE Joint Genome Institute (JGI-PGF)"/>
            <person name="Lucas S."/>
            <person name="Copeland A."/>
            <person name="Lapidus A."/>
            <person name="Bruce D."/>
            <person name="Goodwin L."/>
            <person name="Pitluck S."/>
            <person name="Peters L."/>
            <person name="Chertkov O."/>
            <person name="Ovchinnikova G."/>
            <person name="Kyrpides N."/>
            <person name="Mavromatis K."/>
            <person name="Detter J.C."/>
            <person name="Han C."/>
            <person name="Land M."/>
            <person name="Hauser L."/>
            <person name="Markowitz V."/>
            <person name="Cheng J.-F."/>
            <person name="Hugenholtz P."/>
            <person name="Woyke T."/>
            <person name="Wu D."/>
            <person name="Tindall B."/>
            <person name="Brambilla E."/>
            <person name="Klenk H.-P."/>
            <person name="Eisen J.A."/>
        </authorList>
    </citation>
    <scope>NUCLEOTIDE SEQUENCE [LARGE SCALE GENOMIC DNA]</scope>
    <source>
        <strain evidence="4 5">DSM 19592</strain>
    </source>
</reference>
<dbReference type="Pfam" id="PF10627">
    <property type="entry name" value="CsgE"/>
    <property type="match status" value="1"/>
</dbReference>
<proteinExistence type="predicted"/>
<evidence type="ECO:0000256" key="1">
    <source>
        <dbReference type="ARBA" id="ARBA00003989"/>
    </source>
</evidence>
<dbReference type="InterPro" id="IPR018900">
    <property type="entry name" value="Curli_CsgE"/>
</dbReference>
<dbReference type="RefSeq" id="WP_008612541.1">
    <property type="nucleotide sequence ID" value="NZ_JH651379.1"/>
</dbReference>
<dbReference type="eggNOG" id="ENOG5032EF8">
    <property type="taxonomic scope" value="Bacteria"/>
</dbReference>
<evidence type="ECO:0000256" key="3">
    <source>
        <dbReference type="ARBA" id="ARBA00022729"/>
    </source>
</evidence>
<dbReference type="Proteomes" id="UP000004690">
    <property type="component" value="Unassembled WGS sequence"/>
</dbReference>
<sequence length="245" mass="28402">MVTIVRLIVCVAIYLMGTLVNGQNFNKEVDAQIVVGGPKEAMFLLSGYAENKTNTSYSLSYKFSSITKVNDSSILKETKENRFTLQPFETKKIDEFLIEKNDSVQSIALLLLYNEGELISTKRVLVNPKEEEQSKQSYNKMNEGIKLRGFVNDNTKTKAGRDFYNFFYQNYNMSPIQSDKIVKIEEIVSFGRTTRLTVKVGDDLVYQFFAQPKLDFLKEQAKNALMRVNQYIYQQKQRNEYQVKY</sequence>